<dbReference type="Gene3D" id="2.30.30.40">
    <property type="entry name" value="SH3 Domains"/>
    <property type="match status" value="1"/>
</dbReference>
<proteinExistence type="predicted"/>
<dbReference type="AlphaFoldDB" id="A0A6G2FME7"/>
<dbReference type="InterPro" id="IPR036505">
    <property type="entry name" value="Amidase/PGRP_sf"/>
</dbReference>
<dbReference type="EMBL" id="WMHD01000059">
    <property type="protein sequence ID" value="MUN75773.1"/>
    <property type="molecule type" value="Genomic_DNA"/>
</dbReference>
<protein>
    <submittedName>
        <fullName evidence="2">SH3 domain-containing protein</fullName>
    </submittedName>
</protein>
<dbReference type="SMART" id="SM00644">
    <property type="entry name" value="Ami_2"/>
    <property type="match status" value="1"/>
</dbReference>
<feature type="domain" description="N-acetylmuramoyl-L-alanine amidase" evidence="1">
    <location>
        <begin position="15"/>
        <end position="143"/>
    </location>
</feature>
<dbReference type="GO" id="GO:0009253">
    <property type="term" value="P:peptidoglycan catabolic process"/>
    <property type="evidence" value="ECO:0007669"/>
    <property type="project" value="InterPro"/>
</dbReference>
<dbReference type="SUPFAM" id="SSF55846">
    <property type="entry name" value="N-acetylmuramoyl-L-alanine amidase-like"/>
    <property type="match status" value="1"/>
</dbReference>
<gene>
    <name evidence="2" type="ORF">EZ027_16620</name>
</gene>
<dbReference type="Pfam" id="PF08239">
    <property type="entry name" value="SH3_3"/>
    <property type="match status" value="1"/>
</dbReference>
<organism evidence="2">
    <name type="scientific">Enterococcus casseliflavus</name>
    <name type="common">Enterococcus flavescens</name>
    <dbReference type="NCBI Taxonomy" id="37734"/>
    <lineage>
        <taxon>Bacteria</taxon>
        <taxon>Bacillati</taxon>
        <taxon>Bacillota</taxon>
        <taxon>Bacilli</taxon>
        <taxon>Lactobacillales</taxon>
        <taxon>Enterococcaceae</taxon>
        <taxon>Enterococcus</taxon>
    </lineage>
</organism>
<sequence>MTTMIQDLRGDARILGPSNAKRDVSVVTNIARHHSATDTGDVFVFQEYWNGTLGWGTGGYHEIILRDGTVQWCYFDDDVTNGVGGHNTPTYHICLVGNSSFTEAQEKAFNERAKAAMERFGLGVENVLGHNEFSGHASNICPGINMDVVRDILNGGDGNIPEPDYIMQDWNKEMVVAADILNVRQEPNTQSAILRQLTRSQVFQSARVTINGELVNGIRHWYEVDGNGWVSGSLVAESSVDNEWIEQSGEVTVAISGGINLRGPSAGDVTNPTSLPIMRRLDFGETFSYDKVLIQKNGHAFVRQSINSGFIWLAIGSTVNGLVTSYWVSGIEI</sequence>
<evidence type="ECO:0000259" key="1">
    <source>
        <dbReference type="SMART" id="SM00644"/>
    </source>
</evidence>
<dbReference type="GO" id="GO:0008745">
    <property type="term" value="F:N-acetylmuramoyl-L-alanine amidase activity"/>
    <property type="evidence" value="ECO:0007669"/>
    <property type="project" value="InterPro"/>
</dbReference>
<comment type="caution">
    <text evidence="2">The sequence shown here is derived from an EMBL/GenBank/DDBJ whole genome shotgun (WGS) entry which is preliminary data.</text>
</comment>
<dbReference type="Gene3D" id="3.40.80.10">
    <property type="entry name" value="Peptidoglycan recognition protein-like"/>
    <property type="match status" value="1"/>
</dbReference>
<dbReference type="InterPro" id="IPR003646">
    <property type="entry name" value="SH3-like_bac-type"/>
</dbReference>
<evidence type="ECO:0000313" key="2">
    <source>
        <dbReference type="EMBL" id="MUN75773.1"/>
    </source>
</evidence>
<dbReference type="Pfam" id="PF01510">
    <property type="entry name" value="Amidase_2"/>
    <property type="match status" value="1"/>
</dbReference>
<accession>A0A6G2FME7</accession>
<name>A0A6G2FME7_ENTCA</name>
<dbReference type="RefSeq" id="WP_156237341.1">
    <property type="nucleotide sequence ID" value="NZ_WMHD01000059.1"/>
</dbReference>
<dbReference type="InterPro" id="IPR002502">
    <property type="entry name" value="Amidase_domain"/>
</dbReference>
<reference evidence="2" key="1">
    <citation type="submission" date="2019-11" db="EMBL/GenBank/DDBJ databases">
        <title>Comparative Genomics of Multidrug-Resistant Enterococcus spp. isolated from Wastewater Treatment Plants.</title>
        <authorList>
            <person name="Sanderson H.A."/>
            <person name="Ortega-Polo R."/>
            <person name="Zaheer R."/>
            <person name="Goji N."/>
            <person name="Amoako K."/>
            <person name="Brown R.S."/>
            <person name="Majury A."/>
            <person name="Liss S.N."/>
            <person name="Mcallister T.A."/>
        </authorList>
    </citation>
    <scope>NUCLEOTIDE SEQUENCE</scope>
    <source>
        <strain evidence="2">B79</strain>
    </source>
</reference>